<name>A0AA38HYA2_9CUCU</name>
<dbReference type="InterPro" id="IPR051981">
    <property type="entry name" value="Glycosyltransf_32"/>
</dbReference>
<feature type="domain" description="Alpha 1,4-glycosyltransferase" evidence="7">
    <location>
        <begin position="225"/>
        <end position="351"/>
    </location>
</feature>
<dbReference type="InterPro" id="IPR007652">
    <property type="entry name" value="A1-4-GlycosylTfrase_dom"/>
</dbReference>
<keyword evidence="9" id="KW-1185">Reference proteome</keyword>
<keyword evidence="4" id="KW-0808">Transferase</keyword>
<protein>
    <recommendedName>
        <fullName evidence="7">Alpha 1,4-glycosyltransferase domain-containing protein</fullName>
    </recommendedName>
</protein>
<evidence type="ECO:0000256" key="1">
    <source>
        <dbReference type="ARBA" id="ARBA00004323"/>
    </source>
</evidence>
<dbReference type="SUPFAM" id="SSF53448">
    <property type="entry name" value="Nucleotide-diphospho-sugar transferases"/>
    <property type="match status" value="1"/>
</dbReference>
<evidence type="ECO:0000256" key="5">
    <source>
        <dbReference type="ARBA" id="ARBA00023034"/>
    </source>
</evidence>
<evidence type="ECO:0000256" key="4">
    <source>
        <dbReference type="ARBA" id="ARBA00022679"/>
    </source>
</evidence>
<sequence>MLFYQLQKKTLLTTCLVIATIYMIQPQNRTIFNHFYYYLYPRKSIQCYHTKSETLPDISDSKPVRGRSIFFHETSCNSHLNGKIYITARQACAVESAARLNPNFEVNLLFASPGVFRFENTESDRFLQSLLSYRNVKIHHVDYGRYTKDTPVEGLYEKGQLEVSWYAQSHASDVLRYLTLYKYGGIYLDLDVIVIRSLELLAPNYAGSESTRNVAAGVLSFSPDGLGHELAKRCLEDLNENFKGYDWGYNGPGVITRLLKDICGADTAEEMVARRCQGFRVFPKKAFYPISWWDWEMYFDEKDTQKVLNISKNSYVIHVWNKHSGNKRVEVKGKTAYAIFAQKFCPKVVEQCGYLF</sequence>
<gene>
    <name evidence="8" type="ORF">Zmor_022184</name>
</gene>
<keyword evidence="5" id="KW-0333">Golgi apparatus</keyword>
<dbReference type="Pfam" id="PF04488">
    <property type="entry name" value="Gly_transf_sug"/>
    <property type="match status" value="1"/>
</dbReference>
<evidence type="ECO:0000256" key="2">
    <source>
        <dbReference type="ARBA" id="ARBA00009003"/>
    </source>
</evidence>
<evidence type="ECO:0000313" key="9">
    <source>
        <dbReference type="Proteomes" id="UP001168821"/>
    </source>
</evidence>
<dbReference type="EMBL" id="JALNTZ010000007">
    <property type="protein sequence ID" value="KAJ3644457.1"/>
    <property type="molecule type" value="Genomic_DNA"/>
</dbReference>
<evidence type="ECO:0000256" key="3">
    <source>
        <dbReference type="ARBA" id="ARBA00022676"/>
    </source>
</evidence>
<keyword evidence="3" id="KW-0328">Glycosyltransferase</keyword>
<dbReference type="AlphaFoldDB" id="A0AA38HYA2"/>
<dbReference type="InterPro" id="IPR007577">
    <property type="entry name" value="GlycoTrfase_DXD_sugar-bd_CS"/>
</dbReference>
<comment type="similarity">
    <text evidence="2">Belongs to the glycosyltransferase 32 family.</text>
</comment>
<accession>A0AA38HYA2</accession>
<dbReference type="PANTHER" id="PTHR12042:SF21">
    <property type="entry name" value="ALPHA1,4-GALACTOSYLTRANSFERASE 1-RELATED"/>
    <property type="match status" value="1"/>
</dbReference>
<evidence type="ECO:0000259" key="7">
    <source>
        <dbReference type="Pfam" id="PF04572"/>
    </source>
</evidence>
<keyword evidence="6" id="KW-0472">Membrane</keyword>
<evidence type="ECO:0000256" key="6">
    <source>
        <dbReference type="ARBA" id="ARBA00023136"/>
    </source>
</evidence>
<dbReference type="GO" id="GO:0000139">
    <property type="term" value="C:Golgi membrane"/>
    <property type="evidence" value="ECO:0007669"/>
    <property type="project" value="UniProtKB-SubCell"/>
</dbReference>
<dbReference type="InterPro" id="IPR029044">
    <property type="entry name" value="Nucleotide-diphossugar_trans"/>
</dbReference>
<dbReference type="GO" id="GO:0006688">
    <property type="term" value="P:glycosphingolipid biosynthetic process"/>
    <property type="evidence" value="ECO:0007669"/>
    <property type="project" value="TreeGrafter"/>
</dbReference>
<dbReference type="Proteomes" id="UP001168821">
    <property type="component" value="Unassembled WGS sequence"/>
</dbReference>
<evidence type="ECO:0000313" key="8">
    <source>
        <dbReference type="EMBL" id="KAJ3644457.1"/>
    </source>
</evidence>
<dbReference type="Gene3D" id="3.90.550.20">
    <property type="match status" value="1"/>
</dbReference>
<reference evidence="8" key="1">
    <citation type="journal article" date="2023" name="G3 (Bethesda)">
        <title>Whole genome assemblies of Zophobas morio and Tenebrio molitor.</title>
        <authorList>
            <person name="Kaur S."/>
            <person name="Stinson S.A."/>
            <person name="diCenzo G.C."/>
        </authorList>
    </citation>
    <scope>NUCLEOTIDE SEQUENCE</scope>
    <source>
        <strain evidence="8">QUZm001</strain>
    </source>
</reference>
<dbReference type="GO" id="GO:0016758">
    <property type="term" value="F:hexosyltransferase activity"/>
    <property type="evidence" value="ECO:0007669"/>
    <property type="project" value="TreeGrafter"/>
</dbReference>
<proteinExistence type="inferred from homology"/>
<organism evidence="8 9">
    <name type="scientific">Zophobas morio</name>
    <dbReference type="NCBI Taxonomy" id="2755281"/>
    <lineage>
        <taxon>Eukaryota</taxon>
        <taxon>Metazoa</taxon>
        <taxon>Ecdysozoa</taxon>
        <taxon>Arthropoda</taxon>
        <taxon>Hexapoda</taxon>
        <taxon>Insecta</taxon>
        <taxon>Pterygota</taxon>
        <taxon>Neoptera</taxon>
        <taxon>Endopterygota</taxon>
        <taxon>Coleoptera</taxon>
        <taxon>Polyphaga</taxon>
        <taxon>Cucujiformia</taxon>
        <taxon>Tenebrionidae</taxon>
        <taxon>Zophobas</taxon>
    </lineage>
</organism>
<dbReference type="Pfam" id="PF04572">
    <property type="entry name" value="Gb3_synth"/>
    <property type="match status" value="1"/>
</dbReference>
<comment type="subcellular location">
    <subcellularLocation>
        <location evidence="1">Golgi apparatus membrane</location>
        <topology evidence="1">Single-pass type II membrane protein</topology>
    </subcellularLocation>
</comment>
<dbReference type="PANTHER" id="PTHR12042">
    <property type="entry name" value="LACTOSYLCERAMIDE 4-ALPHA-GALACTOSYLTRANSFERASE ALPHA- 1,4-GALACTOSYLTRANSFERASE"/>
    <property type="match status" value="1"/>
</dbReference>
<comment type="caution">
    <text evidence="8">The sequence shown here is derived from an EMBL/GenBank/DDBJ whole genome shotgun (WGS) entry which is preliminary data.</text>
</comment>